<dbReference type="PATRIC" id="fig|121290.4.peg.1501"/>
<dbReference type="PANTHER" id="PTHR42770">
    <property type="entry name" value="AMINO ACID TRANSPORTER-RELATED"/>
    <property type="match status" value="1"/>
</dbReference>
<evidence type="ECO:0000256" key="6">
    <source>
        <dbReference type="SAM" id="Phobius"/>
    </source>
</evidence>
<dbReference type="InterPro" id="IPR002293">
    <property type="entry name" value="AA/rel_permease1"/>
</dbReference>
<sequence>MAGETAPKTASPSEPRLRRSLGLTLSVLYGLGVTIGAGIYVLIAPAVARAGAHAPLSFLLAALVMVPSAAAFAELSSRMPRSAGEATYVRAGLRSDMPARLVGLLVVAIAVISAATVSRGSAGYISVFLDVPSAAIVTAVVVLLGALTAWGIKESVTFAGAMTIVEAGGLVLIIAIGAAFHTPELFERLPEAWHGLGDAKVMSGIFGAVLLAFFAFTGFEGLANLAEEVKDPAKTLPRAIFLTLVIVTVLYMMVVWVALIAVPHTELASSDAPLSLVYERVTGAPPGVITAIAIAATINGIVVFMVMGSRVIYGMASQGLLPGWLGAVNGRTHTPVLATAIVVVLVLALALAFPIEKLAEASSRVTLVVFAFVNAALLKLKLDRVPAPEGCFTIPIWVPAAGFAVSLGLLAIEFYAGGGGSGGG</sequence>
<dbReference type="GO" id="GO:0022857">
    <property type="term" value="F:transmembrane transporter activity"/>
    <property type="evidence" value="ECO:0007669"/>
    <property type="project" value="InterPro"/>
</dbReference>
<dbReference type="AlphaFoldDB" id="A0A109BQH2"/>
<accession>A0A109BQH2</accession>
<protein>
    <submittedName>
        <fullName evidence="7">Amino acid permease</fullName>
    </submittedName>
</protein>
<organism evidence="7 8">
    <name type="scientific">Hyphomicrobium sulfonivorans</name>
    <dbReference type="NCBI Taxonomy" id="121290"/>
    <lineage>
        <taxon>Bacteria</taxon>
        <taxon>Pseudomonadati</taxon>
        <taxon>Pseudomonadota</taxon>
        <taxon>Alphaproteobacteria</taxon>
        <taxon>Hyphomicrobiales</taxon>
        <taxon>Hyphomicrobiaceae</taxon>
        <taxon>Hyphomicrobium</taxon>
    </lineage>
</organism>
<keyword evidence="5 6" id="KW-0472">Membrane</keyword>
<evidence type="ECO:0000256" key="2">
    <source>
        <dbReference type="ARBA" id="ARBA00022475"/>
    </source>
</evidence>
<dbReference type="STRING" id="121290.APY04_0126"/>
<gene>
    <name evidence="7" type="ORF">APY04_0126</name>
</gene>
<dbReference type="OrthoDB" id="9762947at2"/>
<keyword evidence="2" id="KW-1003">Cell membrane</keyword>
<keyword evidence="4 6" id="KW-1133">Transmembrane helix</keyword>
<dbReference type="Pfam" id="PF13520">
    <property type="entry name" value="AA_permease_2"/>
    <property type="match status" value="1"/>
</dbReference>
<feature type="transmembrane region" description="Helical" evidence="6">
    <location>
        <begin position="288"/>
        <end position="313"/>
    </location>
</feature>
<evidence type="ECO:0000256" key="4">
    <source>
        <dbReference type="ARBA" id="ARBA00022989"/>
    </source>
</evidence>
<evidence type="ECO:0000256" key="3">
    <source>
        <dbReference type="ARBA" id="ARBA00022692"/>
    </source>
</evidence>
<evidence type="ECO:0000313" key="8">
    <source>
        <dbReference type="Proteomes" id="UP000059074"/>
    </source>
</evidence>
<evidence type="ECO:0000256" key="5">
    <source>
        <dbReference type="ARBA" id="ARBA00023136"/>
    </source>
</evidence>
<keyword evidence="3 6" id="KW-0812">Transmembrane</keyword>
<keyword evidence="8" id="KW-1185">Reference proteome</keyword>
<dbReference type="Gene3D" id="1.20.1740.10">
    <property type="entry name" value="Amino acid/polyamine transporter I"/>
    <property type="match status" value="1"/>
</dbReference>
<dbReference type="Proteomes" id="UP000059074">
    <property type="component" value="Unassembled WGS sequence"/>
</dbReference>
<feature type="transmembrane region" description="Helical" evidence="6">
    <location>
        <begin position="158"/>
        <end position="181"/>
    </location>
</feature>
<evidence type="ECO:0000313" key="7">
    <source>
        <dbReference type="EMBL" id="KWT72332.1"/>
    </source>
</evidence>
<feature type="transmembrane region" description="Helical" evidence="6">
    <location>
        <begin position="55"/>
        <end position="76"/>
    </location>
</feature>
<dbReference type="PANTHER" id="PTHR42770:SF11">
    <property type="entry name" value="INNER MEMBRANE TRANSPORT PROTEIN YBAT"/>
    <property type="match status" value="1"/>
</dbReference>
<dbReference type="InterPro" id="IPR050367">
    <property type="entry name" value="APC_superfamily"/>
</dbReference>
<dbReference type="EMBL" id="LMTR01000012">
    <property type="protein sequence ID" value="KWT72332.1"/>
    <property type="molecule type" value="Genomic_DNA"/>
</dbReference>
<comment type="subcellular location">
    <subcellularLocation>
        <location evidence="1">Cell membrane</location>
        <topology evidence="1">Multi-pass membrane protein</topology>
    </subcellularLocation>
</comment>
<feature type="transmembrane region" description="Helical" evidence="6">
    <location>
        <begin position="201"/>
        <end position="219"/>
    </location>
</feature>
<proteinExistence type="predicted"/>
<dbReference type="GO" id="GO:0005886">
    <property type="term" value="C:plasma membrane"/>
    <property type="evidence" value="ECO:0007669"/>
    <property type="project" value="UniProtKB-SubCell"/>
</dbReference>
<feature type="transmembrane region" description="Helical" evidence="6">
    <location>
        <begin position="392"/>
        <end position="416"/>
    </location>
</feature>
<dbReference type="PIRSF" id="PIRSF006060">
    <property type="entry name" value="AA_transporter"/>
    <property type="match status" value="1"/>
</dbReference>
<feature type="transmembrane region" description="Helical" evidence="6">
    <location>
        <begin position="97"/>
        <end position="117"/>
    </location>
</feature>
<feature type="transmembrane region" description="Helical" evidence="6">
    <location>
        <begin position="123"/>
        <end position="146"/>
    </location>
</feature>
<evidence type="ECO:0000256" key="1">
    <source>
        <dbReference type="ARBA" id="ARBA00004651"/>
    </source>
</evidence>
<feature type="transmembrane region" description="Helical" evidence="6">
    <location>
        <begin position="239"/>
        <end position="262"/>
    </location>
</feature>
<feature type="transmembrane region" description="Helical" evidence="6">
    <location>
        <begin position="334"/>
        <end position="355"/>
    </location>
</feature>
<reference evidence="7 8" key="1">
    <citation type="submission" date="2015-10" db="EMBL/GenBank/DDBJ databases">
        <title>Transcriptomic analysis of a linuron degrading triple-species bacterial consortium.</title>
        <authorList>
            <person name="Albers P."/>
        </authorList>
    </citation>
    <scope>NUCLEOTIDE SEQUENCE [LARGE SCALE GENOMIC DNA]</scope>
    <source>
        <strain evidence="7 8">WDL6</strain>
    </source>
</reference>
<name>A0A109BQH2_HYPSL</name>
<feature type="transmembrane region" description="Helical" evidence="6">
    <location>
        <begin position="361"/>
        <end position="380"/>
    </location>
</feature>
<comment type="caution">
    <text evidence="7">The sequence shown here is derived from an EMBL/GenBank/DDBJ whole genome shotgun (WGS) entry which is preliminary data.</text>
</comment>
<dbReference type="RefSeq" id="WP_068458943.1">
    <property type="nucleotide sequence ID" value="NZ_LMTR01000012.1"/>
</dbReference>
<feature type="transmembrane region" description="Helical" evidence="6">
    <location>
        <begin position="21"/>
        <end position="43"/>
    </location>
</feature>